<protein>
    <recommendedName>
        <fullName evidence="8 15">Dihydroorotate dehydrogenase (fumarate)</fullName>
        <ecNumber evidence="7 15">1.3.98.1</ecNumber>
    </recommendedName>
    <alternativeName>
        <fullName evidence="14 15">Dihydroorotate oxidase</fullName>
    </alternativeName>
</protein>
<dbReference type="Proteomes" id="UP000039046">
    <property type="component" value="Unassembled WGS sequence"/>
</dbReference>
<evidence type="ECO:0000256" key="11">
    <source>
        <dbReference type="ARBA" id="ARBA00022643"/>
    </source>
</evidence>
<evidence type="ECO:0000256" key="7">
    <source>
        <dbReference type="ARBA" id="ARBA00011911"/>
    </source>
</evidence>
<keyword evidence="18" id="KW-1185">Reference proteome</keyword>
<comment type="similarity">
    <text evidence="5 15">Belongs to the dihydroorotate dehydrogenase family. Type 1 subfamily.</text>
</comment>
<keyword evidence="10 15" id="KW-0285">Flavoprotein</keyword>
<name>A0A0A1TNR3_9HYPO</name>
<dbReference type="Pfam" id="PF01180">
    <property type="entry name" value="DHO_dh"/>
    <property type="match status" value="1"/>
</dbReference>
<evidence type="ECO:0000256" key="10">
    <source>
        <dbReference type="ARBA" id="ARBA00022630"/>
    </source>
</evidence>
<evidence type="ECO:0000259" key="16">
    <source>
        <dbReference type="Pfam" id="PF01180"/>
    </source>
</evidence>
<dbReference type="InterPro" id="IPR013785">
    <property type="entry name" value="Aldolase_TIM"/>
</dbReference>
<dbReference type="PIRSF" id="PIRSF000164">
    <property type="entry name" value="DHO_oxidase"/>
    <property type="match status" value="1"/>
</dbReference>
<feature type="domain" description="Dihydroorotate dehydrogenase catalytic" evidence="16">
    <location>
        <begin position="106"/>
        <end position="339"/>
    </location>
</feature>
<dbReference type="GO" id="GO:0006207">
    <property type="term" value="P:'de novo' pyrimidine nucleobase biosynthetic process"/>
    <property type="evidence" value="ECO:0007669"/>
    <property type="project" value="TreeGrafter"/>
</dbReference>
<evidence type="ECO:0000313" key="17">
    <source>
        <dbReference type="EMBL" id="CEJ93120.1"/>
    </source>
</evidence>
<dbReference type="Gene3D" id="2.30.26.10">
    <property type="entry name" value="Dihydroorotate Dehydrogenase A, chain A, domain 2"/>
    <property type="match status" value="1"/>
</dbReference>
<dbReference type="UniPathway" id="UPA00070"/>
<evidence type="ECO:0000256" key="1">
    <source>
        <dbReference type="ARBA" id="ARBA00001694"/>
    </source>
</evidence>
<dbReference type="PANTHER" id="PTHR48109">
    <property type="entry name" value="DIHYDROOROTATE DEHYDROGENASE (QUINONE), MITOCHONDRIAL-RELATED"/>
    <property type="match status" value="1"/>
</dbReference>
<evidence type="ECO:0000256" key="9">
    <source>
        <dbReference type="ARBA" id="ARBA00022490"/>
    </source>
</evidence>
<evidence type="ECO:0000256" key="14">
    <source>
        <dbReference type="ARBA" id="ARBA00031623"/>
    </source>
</evidence>
<comment type="function">
    <text evidence="15">Catalyzes the conversion of dihydroorotate to orotate with fumarate as the electron acceptor.</text>
</comment>
<dbReference type="InterPro" id="IPR012135">
    <property type="entry name" value="Dihydroorotate_DH_1_2"/>
</dbReference>
<keyword evidence="12 15" id="KW-0665">Pyrimidine biosynthesis</keyword>
<evidence type="ECO:0000256" key="8">
    <source>
        <dbReference type="ARBA" id="ARBA00021374"/>
    </source>
</evidence>
<evidence type="ECO:0000313" key="18">
    <source>
        <dbReference type="Proteomes" id="UP000039046"/>
    </source>
</evidence>
<dbReference type="GO" id="GO:0005737">
    <property type="term" value="C:cytoplasm"/>
    <property type="evidence" value="ECO:0007669"/>
    <property type="project" value="UniProtKB-SubCell"/>
</dbReference>
<dbReference type="InterPro" id="IPR023359">
    <property type="entry name" value="Dihydro_DH_chainA_dom2"/>
</dbReference>
<dbReference type="InterPro" id="IPR005720">
    <property type="entry name" value="Dihydroorotate_DH_cat"/>
</dbReference>
<dbReference type="GO" id="GO:0044205">
    <property type="term" value="P:'de novo' UMP biosynthetic process"/>
    <property type="evidence" value="ECO:0007669"/>
    <property type="project" value="UniProtKB-UniPathway"/>
</dbReference>
<organism evidence="17 18">
    <name type="scientific">[Torrubiella] hemipterigena</name>
    <dbReference type="NCBI Taxonomy" id="1531966"/>
    <lineage>
        <taxon>Eukaryota</taxon>
        <taxon>Fungi</taxon>
        <taxon>Dikarya</taxon>
        <taxon>Ascomycota</taxon>
        <taxon>Pezizomycotina</taxon>
        <taxon>Sordariomycetes</taxon>
        <taxon>Hypocreomycetidae</taxon>
        <taxon>Hypocreales</taxon>
        <taxon>Clavicipitaceae</taxon>
        <taxon>Clavicipitaceae incertae sedis</taxon>
        <taxon>'Torrubiella' clade</taxon>
    </lineage>
</organism>
<evidence type="ECO:0000256" key="3">
    <source>
        <dbReference type="ARBA" id="ARBA00004496"/>
    </source>
</evidence>
<dbReference type="Gene3D" id="3.20.20.70">
    <property type="entry name" value="Aldolase class I"/>
    <property type="match status" value="1"/>
</dbReference>
<comment type="subunit">
    <text evidence="6 15">Homodimer.</text>
</comment>
<comment type="cofactor">
    <cofactor evidence="2 15">
        <name>FMN</name>
        <dbReference type="ChEBI" id="CHEBI:58210"/>
    </cofactor>
</comment>
<dbReference type="CDD" id="cd04741">
    <property type="entry name" value="DHOD_1A_like"/>
    <property type="match status" value="1"/>
</dbReference>
<dbReference type="EMBL" id="CDHN01000005">
    <property type="protein sequence ID" value="CEJ93120.1"/>
    <property type="molecule type" value="Genomic_DNA"/>
</dbReference>
<dbReference type="PANTHER" id="PTHR48109:SF1">
    <property type="entry name" value="DIHYDROOROTATE DEHYDROGENASE (FUMARATE)"/>
    <property type="match status" value="1"/>
</dbReference>
<evidence type="ECO:0000256" key="2">
    <source>
        <dbReference type="ARBA" id="ARBA00001917"/>
    </source>
</evidence>
<dbReference type="EC" id="1.3.98.1" evidence="7 15"/>
<evidence type="ECO:0000256" key="15">
    <source>
        <dbReference type="RuleBase" id="RU364042"/>
    </source>
</evidence>
<evidence type="ECO:0000256" key="12">
    <source>
        <dbReference type="ARBA" id="ARBA00022975"/>
    </source>
</evidence>
<evidence type="ECO:0000256" key="4">
    <source>
        <dbReference type="ARBA" id="ARBA00004725"/>
    </source>
</evidence>
<reference evidence="17 18" key="1">
    <citation type="journal article" date="2015" name="Genome Announc.">
        <title>Draft Genome Sequence and Gene Annotation of the Entomopathogenic Fungus Verticillium hemipterigenum.</title>
        <authorList>
            <person name="Horn F."/>
            <person name="Habel A."/>
            <person name="Scharf D.H."/>
            <person name="Dworschak J."/>
            <person name="Brakhage A.A."/>
            <person name="Guthke R."/>
            <person name="Hertweck C."/>
            <person name="Linde J."/>
        </authorList>
    </citation>
    <scope>NUCLEOTIDE SEQUENCE [LARGE SCALE GENOMIC DNA]</scope>
</reference>
<accession>A0A0A1TNR3</accession>
<dbReference type="InterPro" id="IPR033886">
    <property type="entry name" value="DHOD_1A"/>
</dbReference>
<dbReference type="GO" id="GO:1990663">
    <property type="term" value="F:dihydroorotate dehydrogenase (fumarate) activity"/>
    <property type="evidence" value="ECO:0007669"/>
    <property type="project" value="UniProtKB-EC"/>
</dbReference>
<dbReference type="InterPro" id="IPR050074">
    <property type="entry name" value="DHO_dehydrogenase"/>
</dbReference>
<keyword evidence="9 15" id="KW-0963">Cytoplasm</keyword>
<proteinExistence type="inferred from homology"/>
<keyword evidence="11 15" id="KW-0288">FMN</keyword>
<comment type="pathway">
    <text evidence="4 15">Pyrimidine metabolism; UMP biosynthesis via de novo pathway.</text>
</comment>
<dbReference type="AlphaFoldDB" id="A0A0A1TNR3"/>
<dbReference type="STRING" id="1531966.A0A0A1TNR3"/>
<dbReference type="HOGENOM" id="CLU_036010_0_0_1"/>
<sequence>MASSDSTQKILGICPRLSFYPPLLNSASPWATNIDDLTVLAKSPFTGAVTTRTSVLAESGFDHQQERHRYVFFDPVNGVTHSNGSRDGPSPSSEWAIAGEDGKVATLNSLGYSPLCLQKYIDIISKLSTDEAISPKTFIISVTGSPEDVKGCYDTIASAQNIRFPLAMEVNLSCPNIPGVPPPAYNRDELVRYLNLLPAHPTIPVGLKTPPYTHDGQFRELMSALKEHAGKVSFLTATNTLGSCLVFNGDMAEALPSQDGLGGMAGPALHPLALGNVRSLRRMLDDAGLSEVDIIGVGGVSDGSGYLRMRKAGASMVALASGLGRFGVDVFKGISKDLNGQWQALG</sequence>
<gene>
    <name evidence="17" type="ORF">VHEMI08734</name>
</gene>
<comment type="catalytic activity">
    <reaction evidence="1 15">
        <text>(S)-dihydroorotate + fumarate = orotate + succinate</text>
        <dbReference type="Rhea" id="RHEA:30059"/>
        <dbReference type="ChEBI" id="CHEBI:29806"/>
        <dbReference type="ChEBI" id="CHEBI:30031"/>
        <dbReference type="ChEBI" id="CHEBI:30839"/>
        <dbReference type="ChEBI" id="CHEBI:30864"/>
        <dbReference type="EC" id="1.3.98.1"/>
    </reaction>
</comment>
<evidence type="ECO:0000256" key="6">
    <source>
        <dbReference type="ARBA" id="ARBA00011738"/>
    </source>
</evidence>
<keyword evidence="13 15" id="KW-0560">Oxidoreductase</keyword>
<evidence type="ECO:0000256" key="5">
    <source>
        <dbReference type="ARBA" id="ARBA00008008"/>
    </source>
</evidence>
<evidence type="ECO:0000256" key="13">
    <source>
        <dbReference type="ARBA" id="ARBA00023002"/>
    </source>
</evidence>
<comment type="subcellular location">
    <subcellularLocation>
        <location evidence="3 15">Cytoplasm</location>
    </subcellularLocation>
</comment>
<dbReference type="SUPFAM" id="SSF51395">
    <property type="entry name" value="FMN-linked oxidoreductases"/>
    <property type="match status" value="1"/>
</dbReference>
<dbReference type="OrthoDB" id="546893at2759"/>